<dbReference type="InterPro" id="IPR003439">
    <property type="entry name" value="ABC_transporter-like_ATP-bd"/>
</dbReference>
<organism evidence="5 6">
    <name type="scientific">Enterococcus alishanensis</name>
    <dbReference type="NCBI Taxonomy" id="1303817"/>
    <lineage>
        <taxon>Bacteria</taxon>
        <taxon>Bacillati</taxon>
        <taxon>Bacillota</taxon>
        <taxon>Bacilli</taxon>
        <taxon>Lactobacillales</taxon>
        <taxon>Enterococcaceae</taxon>
        <taxon>Enterococcus</taxon>
    </lineage>
</organism>
<dbReference type="EMBL" id="JAHUZB010000008">
    <property type="protein sequence ID" value="MBV7392170.1"/>
    <property type="molecule type" value="Genomic_DNA"/>
</dbReference>
<evidence type="ECO:0000313" key="5">
    <source>
        <dbReference type="EMBL" id="MBV7392170.1"/>
    </source>
</evidence>
<accession>A0ABS6TGZ9</accession>
<keyword evidence="3 5" id="KW-0067">ATP-binding</keyword>
<keyword evidence="2" id="KW-0547">Nucleotide-binding</keyword>
<gene>
    <name evidence="5" type="ORF">KUA55_15915</name>
</gene>
<dbReference type="SMART" id="SM00382">
    <property type="entry name" value="AAA"/>
    <property type="match status" value="1"/>
</dbReference>
<feature type="domain" description="ABC transporter" evidence="4">
    <location>
        <begin position="2"/>
        <end position="225"/>
    </location>
</feature>
<comment type="caution">
    <text evidence="5">The sequence shown here is derived from an EMBL/GenBank/DDBJ whole genome shotgun (WGS) entry which is preliminary data.</text>
</comment>
<evidence type="ECO:0000256" key="3">
    <source>
        <dbReference type="ARBA" id="ARBA00022840"/>
    </source>
</evidence>
<dbReference type="Proteomes" id="UP000774130">
    <property type="component" value="Unassembled WGS sequence"/>
</dbReference>
<evidence type="ECO:0000259" key="4">
    <source>
        <dbReference type="PROSITE" id="PS50893"/>
    </source>
</evidence>
<dbReference type="PANTHER" id="PTHR42939">
    <property type="entry name" value="ABC TRANSPORTER ATP-BINDING PROTEIN ALBC-RELATED"/>
    <property type="match status" value="1"/>
</dbReference>
<dbReference type="PROSITE" id="PS50893">
    <property type="entry name" value="ABC_TRANSPORTER_2"/>
    <property type="match status" value="1"/>
</dbReference>
<dbReference type="Pfam" id="PF00005">
    <property type="entry name" value="ABC_tran"/>
    <property type="match status" value="1"/>
</dbReference>
<evidence type="ECO:0000256" key="2">
    <source>
        <dbReference type="ARBA" id="ARBA00022741"/>
    </source>
</evidence>
<protein>
    <submittedName>
        <fullName evidence="5">ABC transporter ATP-binding protein</fullName>
    </submittedName>
</protein>
<sequence>MLKMENVVVKYPQFELNCSLEVANGQITGIVGENGAGKTTAFKAILGLTEISSGKILIDGQEKTKESASMNIGTVLAESFFNELYTVKDIRMILKNFYPTFDATYFTKLCDNFGLPFKQKYKDFSSGMKAKLKTISALSHGAQLLILDEPTSGLDVSARNEILALLQDYLDQYPESAILISSHISSDLQQVCDDIYYLKNGKVLLHEETDILLDRYGILKVTTEEYPQLAPELLLYQKQQGYGFDVLTSQRNYFLENFPQMVVEKPTIDEILLLMMEGEKI</sequence>
<dbReference type="InterPro" id="IPR051782">
    <property type="entry name" value="ABC_Transporter_VariousFunc"/>
</dbReference>
<keyword evidence="6" id="KW-1185">Reference proteome</keyword>
<evidence type="ECO:0000256" key="1">
    <source>
        <dbReference type="ARBA" id="ARBA00022448"/>
    </source>
</evidence>
<reference evidence="5 6" key="1">
    <citation type="submission" date="2021-06" db="EMBL/GenBank/DDBJ databases">
        <title>Enterococcus alishanensis sp. nov., a novel lactic acid bacterium isolated from fresh coffee beans.</title>
        <authorList>
            <person name="Chen Y.-S."/>
        </authorList>
    </citation>
    <scope>NUCLEOTIDE SEQUENCE [LARGE SCALE GENOMIC DNA]</scope>
    <source>
        <strain evidence="5 6">ALS3</strain>
    </source>
</reference>
<dbReference type="InterPro" id="IPR003593">
    <property type="entry name" value="AAA+_ATPase"/>
</dbReference>
<dbReference type="PANTHER" id="PTHR42939:SF3">
    <property type="entry name" value="ABC TRANSPORTER ATP-BINDING COMPONENT"/>
    <property type="match status" value="1"/>
</dbReference>
<proteinExistence type="predicted"/>
<evidence type="ECO:0000313" key="6">
    <source>
        <dbReference type="Proteomes" id="UP000774130"/>
    </source>
</evidence>
<keyword evidence="1" id="KW-0813">Transport</keyword>
<dbReference type="RefSeq" id="WP_218327383.1">
    <property type="nucleotide sequence ID" value="NZ_JAHUZB010000008.1"/>
</dbReference>
<dbReference type="GO" id="GO:0005524">
    <property type="term" value="F:ATP binding"/>
    <property type="evidence" value="ECO:0007669"/>
    <property type="project" value="UniProtKB-KW"/>
</dbReference>
<name>A0ABS6TGZ9_9ENTE</name>
<dbReference type="CDD" id="cd03230">
    <property type="entry name" value="ABC_DR_subfamily_A"/>
    <property type="match status" value="1"/>
</dbReference>